<proteinExistence type="inferred from homology"/>
<dbReference type="SUPFAM" id="SSF53098">
    <property type="entry name" value="Ribonuclease H-like"/>
    <property type="match status" value="1"/>
</dbReference>
<evidence type="ECO:0000256" key="5">
    <source>
        <dbReference type="ARBA" id="ARBA00023125"/>
    </source>
</evidence>
<dbReference type="GO" id="GO:0003677">
    <property type="term" value="F:DNA binding"/>
    <property type="evidence" value="ECO:0007669"/>
    <property type="project" value="UniProtKB-KW"/>
</dbReference>
<evidence type="ECO:0000256" key="3">
    <source>
        <dbReference type="ARBA" id="ARBA00022695"/>
    </source>
</evidence>
<evidence type="ECO:0000256" key="7">
    <source>
        <dbReference type="RuleBase" id="RU000442"/>
    </source>
</evidence>
<feature type="domain" description="DNA-directed DNA polymerase family B exonuclease" evidence="9">
    <location>
        <begin position="104"/>
        <end position="263"/>
    </location>
</feature>
<name>A0AAD5XXL4_9FUNG</name>
<dbReference type="Proteomes" id="UP001211065">
    <property type="component" value="Unassembled WGS sequence"/>
</dbReference>
<keyword evidence="11" id="KW-1185">Reference proteome</keyword>
<dbReference type="PANTHER" id="PTHR10322">
    <property type="entry name" value="DNA POLYMERASE CATALYTIC SUBUNIT"/>
    <property type="match status" value="1"/>
</dbReference>
<dbReference type="SMART" id="SM00486">
    <property type="entry name" value="POLBc"/>
    <property type="match status" value="1"/>
</dbReference>
<dbReference type="GO" id="GO:0003887">
    <property type="term" value="F:DNA-directed DNA polymerase activity"/>
    <property type="evidence" value="ECO:0007669"/>
    <property type="project" value="UniProtKB-KW"/>
</dbReference>
<evidence type="ECO:0000259" key="8">
    <source>
        <dbReference type="Pfam" id="PF00136"/>
    </source>
</evidence>
<dbReference type="InterPro" id="IPR006172">
    <property type="entry name" value="DNA-dir_DNA_pol_B"/>
</dbReference>
<evidence type="ECO:0000256" key="1">
    <source>
        <dbReference type="ARBA" id="ARBA00005755"/>
    </source>
</evidence>
<evidence type="ECO:0000313" key="11">
    <source>
        <dbReference type="Proteomes" id="UP001211065"/>
    </source>
</evidence>
<evidence type="ECO:0000313" key="10">
    <source>
        <dbReference type="EMBL" id="KAJ3224078.1"/>
    </source>
</evidence>
<dbReference type="Pfam" id="PF00136">
    <property type="entry name" value="DNA_pol_B"/>
    <property type="match status" value="2"/>
</dbReference>
<dbReference type="InterPro" id="IPR042087">
    <property type="entry name" value="DNA_pol_B_thumb"/>
</dbReference>
<dbReference type="InterPro" id="IPR023211">
    <property type="entry name" value="DNA_pol_palm_dom_sf"/>
</dbReference>
<comment type="caution">
    <text evidence="10">The sequence shown here is derived from an EMBL/GenBank/DDBJ whole genome shotgun (WGS) entry which is preliminary data.</text>
</comment>
<dbReference type="InterPro" id="IPR012337">
    <property type="entry name" value="RNaseH-like_sf"/>
</dbReference>
<dbReference type="EMBL" id="JADGJW010000106">
    <property type="protein sequence ID" value="KAJ3224078.1"/>
    <property type="molecule type" value="Genomic_DNA"/>
</dbReference>
<sequence>MELFVYNWEVLSKNPIVIRGHGLDINNMYSYIDIDNFEMISYHEDIKGIQMRASDNISVFRKFTKRQSKYIKDLKGHMSELPIVSMFTSIKKLGFCNWINCEKTIHPSPFILSFDIEYSDRIEMIGCSFKRYNEDHIEYAIIHLNDYVLSLENVKILPCKDELEIIDVFFELIKYMNPDVIIGFNIYGYDFDVIVKTLQKNLHTTVPASRPDDKFFTLHEMDWESSAYGSNKYTKISIPGRVIIDLYLYFKRFKLEIYSLEEISKKFLNESKDDMPYDRMMEIFKTRQGIDLVAKYCIKDTALPLKLFEKFHIWNDMCETASVLRCDIEDIFTRGEQLKVLNQMINECIKRNVVLVKRKDVVVPTQYVGAKVLDPTPGIYNNCAVLDFQSLYPSIMIAYNICSSTYISNFHKAEFGLIPQCAKNMLEERKKVKDMIKTSTNLMPLEKIVLDRKQNALKICANSMYGIMGFPGNKYFGNIHCAEMVTSIGRQCLLYTTEFISEDFGLHVVYGDTDSCFVQFPSDYSDEKCISMSKEICAKITSNLMNPMALNFECFYRKLILFAKKKYIMVKPNDNIIYKGVIMARRGTCKFAKDIYKKVIDMVAKNHTIQDINAYIGSMIDNLYKGNVDINDLTMTKSVNNLDSYVTNTPQYVMGRRLEALGEEITPGTRLKYVFVDTYNKKEIQGNKMFTPEEVIEYNLKIDYDYYISKQISNAVDQIFEVFGNT</sequence>
<dbReference type="GO" id="GO:0006297">
    <property type="term" value="P:nucleotide-excision repair, DNA gap filling"/>
    <property type="evidence" value="ECO:0007669"/>
    <property type="project" value="TreeGrafter"/>
</dbReference>
<dbReference type="Gene3D" id="3.90.1600.10">
    <property type="entry name" value="Palm domain of DNA polymerase"/>
    <property type="match status" value="1"/>
</dbReference>
<protein>
    <recommendedName>
        <fullName evidence="7">DNA polymerase</fullName>
        <ecNumber evidence="7">2.7.7.7</ecNumber>
    </recommendedName>
</protein>
<evidence type="ECO:0000259" key="9">
    <source>
        <dbReference type="Pfam" id="PF03104"/>
    </source>
</evidence>
<dbReference type="GO" id="GO:0006287">
    <property type="term" value="P:base-excision repair, gap-filling"/>
    <property type="evidence" value="ECO:0007669"/>
    <property type="project" value="TreeGrafter"/>
</dbReference>
<dbReference type="Gene3D" id="1.10.287.690">
    <property type="entry name" value="Helix hairpin bin"/>
    <property type="match status" value="1"/>
</dbReference>
<keyword evidence="2 7" id="KW-0808">Transferase</keyword>
<dbReference type="Pfam" id="PF03104">
    <property type="entry name" value="DNA_pol_B_exo1"/>
    <property type="match status" value="1"/>
</dbReference>
<organism evidence="10 11">
    <name type="scientific">Clydaea vesicula</name>
    <dbReference type="NCBI Taxonomy" id="447962"/>
    <lineage>
        <taxon>Eukaryota</taxon>
        <taxon>Fungi</taxon>
        <taxon>Fungi incertae sedis</taxon>
        <taxon>Chytridiomycota</taxon>
        <taxon>Chytridiomycota incertae sedis</taxon>
        <taxon>Chytridiomycetes</taxon>
        <taxon>Lobulomycetales</taxon>
        <taxon>Lobulomycetaceae</taxon>
        <taxon>Clydaea</taxon>
    </lineage>
</organism>
<dbReference type="EC" id="2.7.7.7" evidence="7"/>
<evidence type="ECO:0000256" key="2">
    <source>
        <dbReference type="ARBA" id="ARBA00022679"/>
    </source>
</evidence>
<keyword evidence="5 7" id="KW-0238">DNA-binding</keyword>
<dbReference type="PROSITE" id="PS00116">
    <property type="entry name" value="DNA_POLYMERASE_B"/>
    <property type="match status" value="1"/>
</dbReference>
<dbReference type="PANTHER" id="PTHR10322:SF23">
    <property type="entry name" value="DNA POLYMERASE DELTA CATALYTIC SUBUNIT"/>
    <property type="match status" value="1"/>
</dbReference>
<feature type="domain" description="DNA-directed DNA polymerase family B multifunctional" evidence="8">
    <location>
        <begin position="413"/>
        <end position="721"/>
    </location>
</feature>
<evidence type="ECO:0000256" key="4">
    <source>
        <dbReference type="ARBA" id="ARBA00022932"/>
    </source>
</evidence>
<dbReference type="InterPro" id="IPR006133">
    <property type="entry name" value="DNA-dir_DNA_pol_B_exonuc"/>
</dbReference>
<keyword evidence="7" id="KW-0235">DNA replication</keyword>
<dbReference type="PRINTS" id="PR00106">
    <property type="entry name" value="DNAPOLB"/>
</dbReference>
<keyword evidence="3 7" id="KW-0548">Nucleotidyltransferase</keyword>
<dbReference type="GO" id="GO:0008296">
    <property type="term" value="F:3'-5'-DNA exonuclease activity"/>
    <property type="evidence" value="ECO:0007669"/>
    <property type="project" value="TreeGrafter"/>
</dbReference>
<comment type="catalytic activity">
    <reaction evidence="6 7">
        <text>DNA(n) + a 2'-deoxyribonucleoside 5'-triphosphate = DNA(n+1) + diphosphate</text>
        <dbReference type="Rhea" id="RHEA:22508"/>
        <dbReference type="Rhea" id="RHEA-COMP:17339"/>
        <dbReference type="Rhea" id="RHEA-COMP:17340"/>
        <dbReference type="ChEBI" id="CHEBI:33019"/>
        <dbReference type="ChEBI" id="CHEBI:61560"/>
        <dbReference type="ChEBI" id="CHEBI:173112"/>
        <dbReference type="EC" id="2.7.7.7"/>
    </reaction>
</comment>
<dbReference type="GO" id="GO:0043625">
    <property type="term" value="C:delta DNA polymerase complex"/>
    <property type="evidence" value="ECO:0007669"/>
    <property type="project" value="TreeGrafter"/>
</dbReference>
<evidence type="ECO:0000256" key="6">
    <source>
        <dbReference type="ARBA" id="ARBA00049244"/>
    </source>
</evidence>
<dbReference type="GO" id="GO:0045004">
    <property type="term" value="P:DNA replication proofreading"/>
    <property type="evidence" value="ECO:0007669"/>
    <property type="project" value="TreeGrafter"/>
</dbReference>
<accession>A0AAD5XXL4</accession>
<keyword evidence="4 7" id="KW-0239">DNA-directed DNA polymerase</keyword>
<reference evidence="10" key="1">
    <citation type="submission" date="2020-05" db="EMBL/GenBank/DDBJ databases">
        <title>Phylogenomic resolution of chytrid fungi.</title>
        <authorList>
            <person name="Stajich J.E."/>
            <person name="Amses K."/>
            <person name="Simmons R."/>
            <person name="Seto K."/>
            <person name="Myers J."/>
            <person name="Bonds A."/>
            <person name="Quandt C.A."/>
            <person name="Barry K."/>
            <person name="Liu P."/>
            <person name="Grigoriev I."/>
            <person name="Longcore J.E."/>
            <person name="James T.Y."/>
        </authorList>
    </citation>
    <scope>NUCLEOTIDE SEQUENCE</scope>
    <source>
        <strain evidence="10">JEL0476</strain>
    </source>
</reference>
<dbReference type="InterPro" id="IPR017964">
    <property type="entry name" value="DNA-dir_DNA_pol_B_CS"/>
</dbReference>
<gene>
    <name evidence="10" type="primary">POL3_1</name>
    <name evidence="10" type="ORF">HK099_000290</name>
</gene>
<dbReference type="SUPFAM" id="SSF56672">
    <property type="entry name" value="DNA/RNA polymerases"/>
    <property type="match status" value="1"/>
</dbReference>
<dbReference type="InterPro" id="IPR006134">
    <property type="entry name" value="DNA-dir_DNA_pol_B_multi_dom"/>
</dbReference>
<dbReference type="Gene3D" id="3.30.420.10">
    <property type="entry name" value="Ribonuclease H-like superfamily/Ribonuclease H"/>
    <property type="match status" value="1"/>
</dbReference>
<dbReference type="InterPro" id="IPR043502">
    <property type="entry name" value="DNA/RNA_pol_sf"/>
</dbReference>
<dbReference type="InterPro" id="IPR050240">
    <property type="entry name" value="DNA_pol_type-B"/>
</dbReference>
<comment type="similarity">
    <text evidence="1 7">Belongs to the DNA polymerase type-B family.</text>
</comment>
<dbReference type="GO" id="GO:0000166">
    <property type="term" value="F:nucleotide binding"/>
    <property type="evidence" value="ECO:0007669"/>
    <property type="project" value="InterPro"/>
</dbReference>
<dbReference type="AlphaFoldDB" id="A0AAD5XXL4"/>
<dbReference type="InterPro" id="IPR036397">
    <property type="entry name" value="RNaseH_sf"/>
</dbReference>
<feature type="domain" description="DNA-directed DNA polymerase family B multifunctional" evidence="8">
    <location>
        <begin position="329"/>
        <end position="411"/>
    </location>
</feature>
<dbReference type="Gene3D" id="1.10.132.60">
    <property type="entry name" value="DNA polymerase family B, C-terminal domain"/>
    <property type="match status" value="1"/>
</dbReference>